<proteinExistence type="predicted"/>
<reference evidence="1 2" key="1">
    <citation type="submission" date="2016-08" db="EMBL/GenBank/DDBJ databases">
        <authorList>
            <person name="Seilhamer J.J."/>
        </authorList>
    </citation>
    <scope>NUCLEOTIDE SEQUENCE [LARGE SCALE GENOMIC DNA]</scope>
    <source>
        <strain evidence="1 2">KT-27</strain>
    </source>
</reference>
<dbReference type="EMBL" id="MIND01000018">
    <property type="protein sequence ID" value="POF89575.1"/>
    <property type="molecule type" value="Genomic_DNA"/>
</dbReference>
<protein>
    <submittedName>
        <fullName evidence="1">Uncharacterized protein</fullName>
    </submittedName>
</protein>
<sequence length="63" mass="6882">MNICVIQGDMLAERTAEQYPRVTLCDECIRRDRLAGEEALIVAVEGPAEVQAEQVCEGCGAEQ</sequence>
<accession>A0A2S3WF81</accession>
<dbReference type="AlphaFoldDB" id="A0A2S3WF81"/>
<organism evidence="1 2">
    <name type="scientific">Pseudomonas putida</name>
    <name type="common">Arthrobacter siderocapsulatus</name>
    <dbReference type="NCBI Taxonomy" id="303"/>
    <lineage>
        <taxon>Bacteria</taxon>
        <taxon>Pseudomonadati</taxon>
        <taxon>Pseudomonadota</taxon>
        <taxon>Gammaproteobacteria</taxon>
        <taxon>Pseudomonadales</taxon>
        <taxon>Pseudomonadaceae</taxon>
        <taxon>Pseudomonas</taxon>
    </lineage>
</organism>
<evidence type="ECO:0000313" key="1">
    <source>
        <dbReference type="EMBL" id="POF89575.1"/>
    </source>
</evidence>
<comment type="caution">
    <text evidence="1">The sequence shown here is derived from an EMBL/GenBank/DDBJ whole genome shotgun (WGS) entry which is preliminary data.</text>
</comment>
<gene>
    <name evidence="1" type="ORF">BGP80_17020</name>
</gene>
<name>A0A2S3WF81_PSEPU</name>
<evidence type="ECO:0000313" key="2">
    <source>
        <dbReference type="Proteomes" id="UP000237194"/>
    </source>
</evidence>
<dbReference type="Proteomes" id="UP000237194">
    <property type="component" value="Unassembled WGS sequence"/>
</dbReference>
<dbReference type="RefSeq" id="WP_103437619.1">
    <property type="nucleotide sequence ID" value="NZ_MIND01000018.1"/>
</dbReference>
<reference evidence="1 2" key="2">
    <citation type="submission" date="2018-03" db="EMBL/GenBank/DDBJ databases">
        <title>Draft genome of Pseudomonas putida strain KT-27.</title>
        <authorList>
            <person name="Yoshizawa S."/>
            <person name="Khan N.H."/>
            <person name="Nishimura M."/>
            <person name="Chiura H.X."/>
            <person name="Ogura Y."/>
            <person name="Hayashi T."/>
            <person name="Kogure K."/>
        </authorList>
    </citation>
    <scope>NUCLEOTIDE SEQUENCE [LARGE SCALE GENOMIC DNA]</scope>
    <source>
        <strain evidence="1 2">KT-27</strain>
    </source>
</reference>